<protein>
    <submittedName>
        <fullName evidence="1">Uncharacterized protein</fullName>
    </submittedName>
</protein>
<dbReference type="AlphaFoldDB" id="A0A975BFY3"/>
<keyword evidence="2" id="KW-1185">Reference proteome</keyword>
<dbReference type="EMBL" id="CP061800">
    <property type="protein sequence ID" value="QTA84474.1"/>
    <property type="molecule type" value="Genomic_DNA"/>
</dbReference>
<sequence length="39" mass="4201">MLSIRYYSVIKFFVIPAKAGIHSPGTVTSAGNGFLLSQE</sequence>
<name>A0A975BFY3_9BACT</name>
<dbReference type="Proteomes" id="UP000663722">
    <property type="component" value="Chromosome"/>
</dbReference>
<proteinExistence type="predicted"/>
<accession>A0A975BFY3</accession>
<reference evidence="1" key="1">
    <citation type="journal article" date="2021" name="Microb. Physiol.">
        <title>Proteogenomic Insights into the Physiology of Marine, Sulfate-Reducing, Filamentous Desulfonema limicola and Desulfonema magnum.</title>
        <authorList>
            <person name="Schnaars V."/>
            <person name="Wohlbrand L."/>
            <person name="Scheve S."/>
            <person name="Hinrichs C."/>
            <person name="Reinhardt R."/>
            <person name="Rabus R."/>
        </authorList>
    </citation>
    <scope>NUCLEOTIDE SEQUENCE</scope>
    <source>
        <strain evidence="1">4be13</strain>
    </source>
</reference>
<organism evidence="1 2">
    <name type="scientific">Desulfonema magnum</name>
    <dbReference type="NCBI Taxonomy" id="45655"/>
    <lineage>
        <taxon>Bacteria</taxon>
        <taxon>Pseudomonadati</taxon>
        <taxon>Thermodesulfobacteriota</taxon>
        <taxon>Desulfobacteria</taxon>
        <taxon>Desulfobacterales</taxon>
        <taxon>Desulfococcaceae</taxon>
        <taxon>Desulfonema</taxon>
    </lineage>
</organism>
<evidence type="ECO:0000313" key="1">
    <source>
        <dbReference type="EMBL" id="QTA84474.1"/>
    </source>
</evidence>
<evidence type="ECO:0000313" key="2">
    <source>
        <dbReference type="Proteomes" id="UP000663722"/>
    </source>
</evidence>
<dbReference type="KEGG" id="dmm:dnm_004700"/>
<gene>
    <name evidence="1" type="ORF">dnm_004700</name>
</gene>